<evidence type="ECO:0000313" key="3">
    <source>
        <dbReference type="EMBL" id="KAK7689903.1"/>
    </source>
</evidence>
<feature type="compositionally biased region" description="Pro residues" evidence="1">
    <location>
        <begin position="270"/>
        <end position="282"/>
    </location>
</feature>
<sequence>MQTIWFPIPVALFFRRLVNVVSTFSISHHYLQHRYIKQDSESDLPGPRASPAGSWRTFKTLEWLSSVLGNARLSIALEGGDIGSEPNYQPPEGHKPKYNNNNHSTPTSRPPDQLHTLLNSPALFDPVRKPRYPIVLCHGLYGFDVRGPTAFPILRTHYWANVLNVLRRRVGAEVIVTGVPGTGSIASRAESMDKLLKERVYGRGINFLAHSMGGLDCRHLITHVKPQDYTPLSLTTIGTPHRGSPFMDWCTQNIGLGKIKHQALNSNSPDEPPTTSPGPEIKPPSSSGISLASLPSSFTTLLLSMLDSPAYANLTTTFLNDIFNPSTPNSPHVKYFSVAGRISSISIWHPLLFTKMVLDGFERRRGRVGG</sequence>
<feature type="region of interest" description="Disordered" evidence="1">
    <location>
        <begin position="263"/>
        <end position="288"/>
    </location>
</feature>
<dbReference type="SUPFAM" id="SSF53474">
    <property type="entry name" value="alpha/beta-Hydrolases"/>
    <property type="match status" value="1"/>
</dbReference>
<name>A0AAW0G8D2_9APHY</name>
<evidence type="ECO:0000313" key="4">
    <source>
        <dbReference type="Proteomes" id="UP001385951"/>
    </source>
</evidence>
<reference evidence="3 4" key="1">
    <citation type="submission" date="2022-09" db="EMBL/GenBank/DDBJ databases">
        <authorList>
            <person name="Palmer J.M."/>
        </authorList>
    </citation>
    <scope>NUCLEOTIDE SEQUENCE [LARGE SCALE GENOMIC DNA]</scope>
    <source>
        <strain evidence="3 4">DSM 7382</strain>
    </source>
</reference>
<dbReference type="Proteomes" id="UP001385951">
    <property type="component" value="Unassembled WGS sequence"/>
</dbReference>
<evidence type="ECO:0008006" key="5">
    <source>
        <dbReference type="Google" id="ProtNLM"/>
    </source>
</evidence>
<dbReference type="Gene3D" id="3.40.50.1820">
    <property type="entry name" value="alpha/beta hydrolase"/>
    <property type="match status" value="1"/>
</dbReference>
<keyword evidence="4" id="KW-1185">Reference proteome</keyword>
<feature type="chain" id="PRO_5043889194" description="Alpha/beta-hydrolase" evidence="2">
    <location>
        <begin position="24"/>
        <end position="370"/>
    </location>
</feature>
<dbReference type="AlphaFoldDB" id="A0AAW0G8D2"/>
<evidence type="ECO:0000256" key="2">
    <source>
        <dbReference type="SAM" id="SignalP"/>
    </source>
</evidence>
<comment type="caution">
    <text evidence="3">The sequence shown here is derived from an EMBL/GenBank/DDBJ whole genome shotgun (WGS) entry which is preliminary data.</text>
</comment>
<feature type="signal peptide" evidence="2">
    <location>
        <begin position="1"/>
        <end position="23"/>
    </location>
</feature>
<dbReference type="EMBL" id="JASBNA010000007">
    <property type="protein sequence ID" value="KAK7689903.1"/>
    <property type="molecule type" value="Genomic_DNA"/>
</dbReference>
<evidence type="ECO:0000256" key="1">
    <source>
        <dbReference type="SAM" id="MobiDB-lite"/>
    </source>
</evidence>
<accession>A0AAW0G8D2</accession>
<dbReference type="InterPro" id="IPR029058">
    <property type="entry name" value="AB_hydrolase_fold"/>
</dbReference>
<organism evidence="3 4">
    <name type="scientific">Cerrena zonata</name>
    <dbReference type="NCBI Taxonomy" id="2478898"/>
    <lineage>
        <taxon>Eukaryota</taxon>
        <taxon>Fungi</taxon>
        <taxon>Dikarya</taxon>
        <taxon>Basidiomycota</taxon>
        <taxon>Agaricomycotina</taxon>
        <taxon>Agaricomycetes</taxon>
        <taxon>Polyporales</taxon>
        <taxon>Cerrenaceae</taxon>
        <taxon>Cerrena</taxon>
    </lineage>
</organism>
<feature type="region of interest" description="Disordered" evidence="1">
    <location>
        <begin position="84"/>
        <end position="113"/>
    </location>
</feature>
<feature type="compositionally biased region" description="Polar residues" evidence="1">
    <location>
        <begin position="98"/>
        <end position="107"/>
    </location>
</feature>
<dbReference type="PANTHER" id="PTHR11440">
    <property type="entry name" value="LECITHIN-CHOLESTEROL ACYLTRANSFERASE-RELATED"/>
    <property type="match status" value="1"/>
</dbReference>
<keyword evidence="2" id="KW-0732">Signal</keyword>
<protein>
    <recommendedName>
        <fullName evidence="5">Alpha/beta-hydrolase</fullName>
    </recommendedName>
</protein>
<proteinExistence type="predicted"/>
<gene>
    <name evidence="3" type="ORF">QCA50_006542</name>
</gene>